<evidence type="ECO:0000256" key="1">
    <source>
        <dbReference type="SAM" id="MobiDB-lite"/>
    </source>
</evidence>
<dbReference type="Proteomes" id="UP000530234">
    <property type="component" value="Unassembled WGS sequence"/>
</dbReference>
<sequence length="742" mass="81142">MTGGSAATPPQEMERLRRYLEAMVAARGCPVHTAVAFNAAYFGYELDGEGYGKGPFDIDAFPSLTLGDEVPALPVGALVRIRTGADPLYAEILYKEGHHPRVEDADVPAWVSGAPPGARGPEDSPGASHPVRRELLVPDLTAFGPTLQPDEARLKRFRTRGRWLNEDGHVIVDARYASAQEAAFDDMEAFLQHLLTHRRESLLSPHVPVSVAHLVEDGSEEGLRAALVGLLEVVDHALRTGESLRRWGHYVLTRRCIGRALSGDAPLGGSDLRALVCSLERGAAPPTRRRHGVNGSRTVYTAVGPWLRGVEGAGPLLTGMEYAVSVCRANLAVTDFIRRDTNHGLRVKSDTRITLDDDFESGGIWRSHHPGSEEPEPGDPLHAAGRGWRSVVDPPSDATRPPTVVEEEKVAEASLVDLPLRDDAALGRSTDLRIGDSEIRWKIPLRLAHLMEDRLPLRPLVREELLHTGVESFSARLELEHPGGDLDEVEAVQEVTLDLKPESGMLRGVRWPIDFFPGINLHAQWPRGGRVLRLHTVELEVPVEIDGKPVSHDYDASVLLREGAPGTDRDGDSSVGLDTRQLVLRAVRRFGRLTPTGHALLVRTTLARAIYDTRPAPHQILALDRALDELLAEGHLYAATGSIDTNGEPHHPGRPGEPGVALIGYAPRAVEKPRSAPGFGIPPQSTGAEHTVHGFLRRLPPGSEPSDAQRAAYRKHCRRVGKADGWELPRGYTFVEEHSRRR</sequence>
<accession>A0A7W3XUZ1</accession>
<evidence type="ECO:0000313" key="3">
    <source>
        <dbReference type="Proteomes" id="UP000530234"/>
    </source>
</evidence>
<dbReference type="RefSeq" id="WP_182659880.1">
    <property type="nucleotide sequence ID" value="NZ_VKHS01000012.1"/>
</dbReference>
<proteinExistence type="predicted"/>
<keyword evidence="3" id="KW-1185">Reference proteome</keyword>
<gene>
    <name evidence="2" type="ORF">FOE67_01340</name>
</gene>
<feature type="region of interest" description="Disordered" evidence="1">
    <location>
        <begin position="364"/>
        <end position="404"/>
    </location>
</feature>
<organism evidence="2 3">
    <name type="scientific">Streptomyces calidiresistens</name>
    <dbReference type="NCBI Taxonomy" id="1485586"/>
    <lineage>
        <taxon>Bacteria</taxon>
        <taxon>Bacillati</taxon>
        <taxon>Actinomycetota</taxon>
        <taxon>Actinomycetes</taxon>
        <taxon>Kitasatosporales</taxon>
        <taxon>Streptomycetaceae</taxon>
        <taxon>Streptomyces</taxon>
    </lineage>
</organism>
<dbReference type="AlphaFoldDB" id="A0A7W3XUZ1"/>
<protein>
    <submittedName>
        <fullName evidence="2">Uncharacterized protein</fullName>
    </submittedName>
</protein>
<reference evidence="3" key="1">
    <citation type="submission" date="2019-10" db="EMBL/GenBank/DDBJ databases">
        <title>Streptomyces sp. nov., a novel actinobacterium isolated from alkaline environment.</title>
        <authorList>
            <person name="Golinska P."/>
        </authorList>
    </citation>
    <scope>NUCLEOTIDE SEQUENCE [LARGE SCALE GENOMIC DNA]</scope>
    <source>
        <strain evidence="3">DSM 42108</strain>
    </source>
</reference>
<evidence type="ECO:0000313" key="2">
    <source>
        <dbReference type="EMBL" id="MBB0228187.1"/>
    </source>
</evidence>
<dbReference type="EMBL" id="VKHS01000012">
    <property type="protein sequence ID" value="MBB0228187.1"/>
    <property type="molecule type" value="Genomic_DNA"/>
</dbReference>
<comment type="caution">
    <text evidence="2">The sequence shown here is derived from an EMBL/GenBank/DDBJ whole genome shotgun (WGS) entry which is preliminary data.</text>
</comment>
<name>A0A7W3XUZ1_9ACTN</name>